<keyword evidence="4" id="KW-1185">Reference proteome</keyword>
<dbReference type="InterPro" id="IPR001374">
    <property type="entry name" value="R3H_dom"/>
</dbReference>
<dbReference type="CDD" id="cd02642">
    <property type="entry name" value="R3H_encore_like"/>
    <property type="match status" value="1"/>
</dbReference>
<dbReference type="GO" id="GO:0003676">
    <property type="term" value="F:nucleic acid binding"/>
    <property type="evidence" value="ECO:0007669"/>
    <property type="project" value="InterPro"/>
</dbReference>
<organism evidence="3 4">
    <name type="scientific">Brassica carinata</name>
    <name type="common">Ethiopian mustard</name>
    <name type="synonym">Abyssinian cabbage</name>
    <dbReference type="NCBI Taxonomy" id="52824"/>
    <lineage>
        <taxon>Eukaryota</taxon>
        <taxon>Viridiplantae</taxon>
        <taxon>Streptophyta</taxon>
        <taxon>Embryophyta</taxon>
        <taxon>Tracheophyta</taxon>
        <taxon>Spermatophyta</taxon>
        <taxon>Magnoliopsida</taxon>
        <taxon>eudicotyledons</taxon>
        <taxon>Gunneridae</taxon>
        <taxon>Pentapetalae</taxon>
        <taxon>rosids</taxon>
        <taxon>malvids</taxon>
        <taxon>Brassicales</taxon>
        <taxon>Brassicaceae</taxon>
        <taxon>Brassiceae</taxon>
        <taxon>Brassica</taxon>
    </lineage>
</organism>
<dbReference type="SUPFAM" id="SSF82708">
    <property type="entry name" value="R3H domain"/>
    <property type="match status" value="1"/>
</dbReference>
<evidence type="ECO:0000313" key="3">
    <source>
        <dbReference type="EMBL" id="KAG2314146.1"/>
    </source>
</evidence>
<dbReference type="InterPro" id="IPR051937">
    <property type="entry name" value="R3H_domain_containing"/>
</dbReference>
<evidence type="ECO:0000313" key="4">
    <source>
        <dbReference type="Proteomes" id="UP000886595"/>
    </source>
</evidence>
<dbReference type="Proteomes" id="UP000886595">
    <property type="component" value="Unassembled WGS sequence"/>
</dbReference>
<gene>
    <name evidence="3" type="ORF">Bca52824_017268</name>
</gene>
<accession>A0A8X7VMN9</accession>
<dbReference type="PANTHER" id="PTHR15672">
    <property type="entry name" value="CAMP-REGULATED PHOSPHOPROTEIN 21 RELATED R3H DOMAIN CONTAINING PROTEIN"/>
    <property type="match status" value="1"/>
</dbReference>
<comment type="caution">
    <text evidence="3">The sequence shown here is derived from an EMBL/GenBank/DDBJ whole genome shotgun (WGS) entry which is preliminary data.</text>
</comment>
<reference evidence="3 4" key="1">
    <citation type="submission" date="2020-02" db="EMBL/GenBank/DDBJ databases">
        <authorList>
            <person name="Ma Q."/>
            <person name="Huang Y."/>
            <person name="Song X."/>
            <person name="Pei D."/>
        </authorList>
    </citation>
    <scope>NUCLEOTIDE SEQUENCE [LARGE SCALE GENOMIC DNA]</scope>
    <source>
        <strain evidence="3">Sxm20200214</strain>
        <tissue evidence="3">Leaf</tissue>
    </source>
</reference>
<keyword evidence="1" id="KW-0597">Phosphoprotein</keyword>
<proteinExistence type="predicted"/>
<dbReference type="PANTHER" id="PTHR15672:SF28">
    <property type="entry name" value="SINGLE-STRANDED NUCLEIC ACID BINDING R3H PROTEIN"/>
    <property type="match status" value="1"/>
</dbReference>
<sequence>MDLDIQKFFQSPDQQQYEFPPYPTSYLRLAAHRVAHHNGLFTTALDGAALEGSGNRILVSKTAEIRYPYVCLSDSREAA</sequence>
<protein>
    <recommendedName>
        <fullName evidence="2">R3H domain-containing protein</fullName>
    </recommendedName>
</protein>
<dbReference type="EMBL" id="JAAMPC010000004">
    <property type="protein sequence ID" value="KAG2314146.1"/>
    <property type="molecule type" value="Genomic_DNA"/>
</dbReference>
<dbReference type="InterPro" id="IPR036867">
    <property type="entry name" value="R3H_dom_sf"/>
</dbReference>
<dbReference type="Pfam" id="PF01424">
    <property type="entry name" value="R3H"/>
    <property type="match status" value="1"/>
</dbReference>
<evidence type="ECO:0000259" key="2">
    <source>
        <dbReference type="Pfam" id="PF01424"/>
    </source>
</evidence>
<name>A0A8X7VMN9_BRACI</name>
<dbReference type="Gene3D" id="3.30.1370.50">
    <property type="entry name" value="R3H-like domain"/>
    <property type="match status" value="1"/>
</dbReference>
<dbReference type="OrthoDB" id="278430at2759"/>
<feature type="domain" description="R3H" evidence="2">
    <location>
        <begin position="3"/>
        <end position="43"/>
    </location>
</feature>
<evidence type="ECO:0000256" key="1">
    <source>
        <dbReference type="ARBA" id="ARBA00022553"/>
    </source>
</evidence>
<dbReference type="AlphaFoldDB" id="A0A8X7VMN9"/>